<keyword evidence="1" id="KW-1133">Transmembrane helix</keyword>
<evidence type="ECO:0000256" key="1">
    <source>
        <dbReference type="SAM" id="Phobius"/>
    </source>
</evidence>
<dbReference type="EMBL" id="LSYU01000041">
    <property type="protein sequence ID" value="KXX65048.1"/>
    <property type="molecule type" value="Genomic_DNA"/>
</dbReference>
<reference evidence="2 3" key="1">
    <citation type="submission" date="2016-02" db="EMBL/GenBank/DDBJ databases">
        <title>Genome sequence of Marichromatium gracile YL-28, a purple sulfur bacterium.</title>
        <authorList>
            <person name="Zhao C."/>
            <person name="Hong X."/>
            <person name="Chen S."/>
            <person name="Yang S."/>
        </authorList>
    </citation>
    <scope>NUCLEOTIDE SEQUENCE [LARGE SCALE GENOMIC DNA]</scope>
    <source>
        <strain evidence="2 3">YL28</strain>
    </source>
</reference>
<protein>
    <recommendedName>
        <fullName evidence="4">Membrane protein DUF2177</fullName>
    </recommendedName>
</protein>
<gene>
    <name evidence="2" type="ORF">AY586_11700</name>
</gene>
<name>A0ABR5VH11_MARGR</name>
<feature type="transmembrane region" description="Helical" evidence="1">
    <location>
        <begin position="113"/>
        <end position="131"/>
    </location>
</feature>
<keyword evidence="1" id="KW-0472">Membrane</keyword>
<dbReference type="RefSeq" id="WP_062274072.1">
    <property type="nucleotide sequence ID" value="NZ_LSYU01000041.1"/>
</dbReference>
<accession>A0ABR5VH11</accession>
<dbReference type="Proteomes" id="UP000075766">
    <property type="component" value="Unassembled WGS sequence"/>
</dbReference>
<dbReference type="InterPro" id="IPR018687">
    <property type="entry name" value="DUF2177_membr"/>
</dbReference>
<sequence length="135" mass="14995">MGPWFVVKLYLLTFTVFMAIDLLWLGVIARGFYRAQLAHLLADTTRWPAAIAFYLIYVAGILVMAILPGVEADSLDRTLLLAAGFGFFTYITYELTNMATLPDWPLRLVLVDTLWGVVLCTLVGAAGFYLARLLG</sequence>
<evidence type="ECO:0000313" key="3">
    <source>
        <dbReference type="Proteomes" id="UP000075766"/>
    </source>
</evidence>
<dbReference type="Pfam" id="PF09945">
    <property type="entry name" value="DUF2177"/>
    <property type="match status" value="1"/>
</dbReference>
<feature type="transmembrane region" description="Helical" evidence="1">
    <location>
        <begin position="74"/>
        <end position="93"/>
    </location>
</feature>
<keyword evidence="1" id="KW-0812">Transmembrane</keyword>
<proteinExistence type="predicted"/>
<keyword evidence="3" id="KW-1185">Reference proteome</keyword>
<feature type="transmembrane region" description="Helical" evidence="1">
    <location>
        <begin position="47"/>
        <end position="67"/>
    </location>
</feature>
<evidence type="ECO:0008006" key="4">
    <source>
        <dbReference type="Google" id="ProtNLM"/>
    </source>
</evidence>
<feature type="transmembrane region" description="Helical" evidence="1">
    <location>
        <begin position="7"/>
        <end position="27"/>
    </location>
</feature>
<evidence type="ECO:0000313" key="2">
    <source>
        <dbReference type="EMBL" id="KXX65048.1"/>
    </source>
</evidence>
<comment type="caution">
    <text evidence="2">The sequence shown here is derived from an EMBL/GenBank/DDBJ whole genome shotgun (WGS) entry which is preliminary data.</text>
</comment>
<organism evidence="2 3">
    <name type="scientific">Marichromatium gracile</name>
    <name type="common">Chromatium gracile</name>
    <dbReference type="NCBI Taxonomy" id="1048"/>
    <lineage>
        <taxon>Bacteria</taxon>
        <taxon>Pseudomonadati</taxon>
        <taxon>Pseudomonadota</taxon>
        <taxon>Gammaproteobacteria</taxon>
        <taxon>Chromatiales</taxon>
        <taxon>Chromatiaceae</taxon>
        <taxon>Marichromatium</taxon>
    </lineage>
</organism>